<reference evidence="4 5" key="1">
    <citation type="submission" date="2017-04" db="EMBL/GenBank/DDBJ databases">
        <title>Draft genome sequence of Zooshikella ganghwensis VG4 isolated from Red Sea sediments.</title>
        <authorList>
            <person name="Rehman Z."/>
            <person name="Alam I."/>
            <person name="Kamau A."/>
            <person name="Bajic V."/>
            <person name="Leiknes T."/>
        </authorList>
    </citation>
    <scope>NUCLEOTIDE SEQUENCE [LARGE SCALE GENOMIC DNA]</scope>
    <source>
        <strain evidence="4 5">VG4</strain>
    </source>
</reference>
<dbReference type="RefSeq" id="WP_094787258.1">
    <property type="nucleotide sequence ID" value="NZ_NDXW01000001.1"/>
</dbReference>
<keyword evidence="5" id="KW-1185">Reference proteome</keyword>
<evidence type="ECO:0000256" key="2">
    <source>
        <dbReference type="ARBA" id="ARBA00022729"/>
    </source>
</evidence>
<feature type="domain" description="Solute-binding protein family 3/N-terminal" evidence="3">
    <location>
        <begin position="30"/>
        <end position="247"/>
    </location>
</feature>
<dbReference type="PANTHER" id="PTHR35936:SF25">
    <property type="entry name" value="ABC TRANSPORTER SUBSTRATE-BINDING PROTEIN"/>
    <property type="match status" value="1"/>
</dbReference>
<dbReference type="Pfam" id="PF00497">
    <property type="entry name" value="SBP_bac_3"/>
    <property type="match status" value="1"/>
</dbReference>
<dbReference type="Proteomes" id="UP000257039">
    <property type="component" value="Unassembled WGS sequence"/>
</dbReference>
<dbReference type="SUPFAM" id="SSF53850">
    <property type="entry name" value="Periplasmic binding protein-like II"/>
    <property type="match status" value="1"/>
</dbReference>
<dbReference type="Gene3D" id="3.40.190.10">
    <property type="entry name" value="Periplasmic binding protein-like II"/>
    <property type="match status" value="2"/>
</dbReference>
<dbReference type="AlphaFoldDB" id="A0A4V1INK4"/>
<organism evidence="4 5">
    <name type="scientific">Zooshikella ganghwensis</name>
    <dbReference type="NCBI Taxonomy" id="202772"/>
    <lineage>
        <taxon>Bacteria</taxon>
        <taxon>Pseudomonadati</taxon>
        <taxon>Pseudomonadota</taxon>
        <taxon>Gammaproteobacteria</taxon>
        <taxon>Oceanospirillales</taxon>
        <taxon>Zooshikellaceae</taxon>
        <taxon>Zooshikella</taxon>
    </lineage>
</organism>
<comment type="similarity">
    <text evidence="1">Belongs to the bacterial solute-binding protein 3 family.</text>
</comment>
<evidence type="ECO:0000256" key="1">
    <source>
        <dbReference type="ARBA" id="ARBA00010333"/>
    </source>
</evidence>
<keyword evidence="2" id="KW-0732">Signal</keyword>
<protein>
    <recommendedName>
        <fullName evidence="3">Solute-binding protein family 3/N-terminal domain-containing protein</fullName>
    </recommendedName>
</protein>
<evidence type="ECO:0000313" key="4">
    <source>
        <dbReference type="EMBL" id="RDH44041.1"/>
    </source>
</evidence>
<gene>
    <name evidence="4" type="ORF">B9G39_11605</name>
</gene>
<proteinExistence type="inferred from homology"/>
<sequence>MIATILKTLLPVFLLINSVFVFAEGKIKLTNGEWPPYMSDNYKYKGLVSHIVEEAFKAEGVTVEYGFFPWKRAFKEAEQGKEWQGSVGWSKNSEREQTFFYTAPIIELKDVFFHRKDLQFDWKTIDDLKNYKIGASVGYFYGKDFEDAEKNKKIKVSRTSKDENNLKKLAAGKIDLFPATLEVGYELIADKLPEGTKNVLTNHPRPVRTTSYYLIISKKVKDAKKYVDAFNSGLKKLKESGKYEKMLSDSVEGKYRP</sequence>
<dbReference type="EMBL" id="NDXW01000001">
    <property type="protein sequence ID" value="RDH44041.1"/>
    <property type="molecule type" value="Genomic_DNA"/>
</dbReference>
<comment type="caution">
    <text evidence="4">The sequence shown here is derived from an EMBL/GenBank/DDBJ whole genome shotgun (WGS) entry which is preliminary data.</text>
</comment>
<dbReference type="PANTHER" id="PTHR35936">
    <property type="entry name" value="MEMBRANE-BOUND LYTIC MUREIN TRANSGLYCOSYLASE F"/>
    <property type="match status" value="1"/>
</dbReference>
<evidence type="ECO:0000313" key="5">
    <source>
        <dbReference type="Proteomes" id="UP000257039"/>
    </source>
</evidence>
<accession>A0A4V1INK4</accession>
<dbReference type="InterPro" id="IPR001638">
    <property type="entry name" value="Solute-binding_3/MltF_N"/>
</dbReference>
<name>A0A4V1INK4_9GAMM</name>
<evidence type="ECO:0000259" key="3">
    <source>
        <dbReference type="Pfam" id="PF00497"/>
    </source>
</evidence>